<dbReference type="GO" id="GO:0005978">
    <property type="term" value="P:glycogen biosynthetic process"/>
    <property type="evidence" value="ECO:0007669"/>
    <property type="project" value="UniProtKB-UniRule"/>
</dbReference>
<accession>A0A498R124</accession>
<dbReference type="Gene3D" id="3.40.50.2000">
    <property type="entry name" value="Glycogen Phosphorylase B"/>
    <property type="match status" value="2"/>
</dbReference>
<dbReference type="HAMAP" id="MF_00484">
    <property type="entry name" value="Glycogen_synth"/>
    <property type="match status" value="1"/>
</dbReference>
<dbReference type="InterPro" id="IPR013534">
    <property type="entry name" value="Starch_synth_cat_dom"/>
</dbReference>
<name>A0A498R124_9FIRM</name>
<evidence type="ECO:0000256" key="1">
    <source>
        <dbReference type="ARBA" id="ARBA00001478"/>
    </source>
</evidence>
<dbReference type="GO" id="GO:0009011">
    <property type="term" value="F:alpha-1,4-glucan glucosyltransferase (ADP-glucose donor) activity"/>
    <property type="evidence" value="ECO:0007669"/>
    <property type="project" value="UniProtKB-UniRule"/>
</dbReference>
<evidence type="ECO:0000313" key="10">
    <source>
        <dbReference type="EMBL" id="VBB05021.1"/>
    </source>
</evidence>
<protein>
    <recommendedName>
        <fullName evidence="7">Glycogen synthase</fullName>
        <ecNumber evidence="7">2.4.1.21</ecNumber>
    </recommendedName>
    <alternativeName>
        <fullName evidence="7">Starch [bacterial glycogen] synthase</fullName>
    </alternativeName>
</protein>
<dbReference type="InterPro" id="IPR001296">
    <property type="entry name" value="Glyco_trans_1"/>
</dbReference>
<dbReference type="GO" id="GO:0004373">
    <property type="term" value="F:alpha-1,4-glucan glucosyltransferase (UDP-glucose donor) activity"/>
    <property type="evidence" value="ECO:0007669"/>
    <property type="project" value="InterPro"/>
</dbReference>
<reference evidence="10 11" key="1">
    <citation type="submission" date="2018-06" db="EMBL/GenBank/DDBJ databases">
        <authorList>
            <person name="Strepis N."/>
        </authorList>
    </citation>
    <scope>NUCLEOTIDE SEQUENCE [LARGE SCALE GENOMIC DNA]</scope>
    <source>
        <strain evidence="10">LUCI</strain>
    </source>
</reference>
<comment type="catalytic activity">
    <reaction evidence="1 7">
        <text>[(1-&gt;4)-alpha-D-glucosyl](n) + ADP-alpha-D-glucose = [(1-&gt;4)-alpha-D-glucosyl](n+1) + ADP + H(+)</text>
        <dbReference type="Rhea" id="RHEA:18189"/>
        <dbReference type="Rhea" id="RHEA-COMP:9584"/>
        <dbReference type="Rhea" id="RHEA-COMP:9587"/>
        <dbReference type="ChEBI" id="CHEBI:15378"/>
        <dbReference type="ChEBI" id="CHEBI:15444"/>
        <dbReference type="ChEBI" id="CHEBI:57498"/>
        <dbReference type="ChEBI" id="CHEBI:456216"/>
        <dbReference type="EC" id="2.4.1.21"/>
    </reaction>
</comment>
<keyword evidence="4 7" id="KW-0328">Glycosyltransferase</keyword>
<feature type="domain" description="Starch synthase catalytic" evidence="9">
    <location>
        <begin position="2"/>
        <end position="236"/>
    </location>
</feature>
<proteinExistence type="inferred from homology"/>
<dbReference type="PANTHER" id="PTHR45825:SF11">
    <property type="entry name" value="ALPHA AMYLASE DOMAIN-CONTAINING PROTEIN"/>
    <property type="match status" value="1"/>
</dbReference>
<feature type="domain" description="Glycosyl transferase family 1" evidence="8">
    <location>
        <begin position="292"/>
        <end position="436"/>
    </location>
</feature>
<gene>
    <name evidence="7" type="primary">glgA</name>
    <name evidence="10" type="ORF">LUCI_0227</name>
</gene>
<dbReference type="InterPro" id="IPR011835">
    <property type="entry name" value="GS/SS"/>
</dbReference>
<comment type="similarity">
    <text evidence="3 7">Belongs to the glycosyltransferase 1 family. Bacterial/plant glycogen synthase subfamily.</text>
</comment>
<comment type="pathway">
    <text evidence="7">Glycan biosynthesis; glycogen biosynthesis.</text>
</comment>
<dbReference type="PANTHER" id="PTHR45825">
    <property type="entry name" value="GRANULE-BOUND STARCH SYNTHASE 1, CHLOROPLASTIC/AMYLOPLASTIC"/>
    <property type="match status" value="1"/>
</dbReference>
<comment type="function">
    <text evidence="2 7">Synthesizes alpha-1,4-glucan chains using ADP-glucose.</text>
</comment>
<dbReference type="Pfam" id="PF08323">
    <property type="entry name" value="Glyco_transf_5"/>
    <property type="match status" value="1"/>
</dbReference>
<dbReference type="NCBIfam" id="TIGR02095">
    <property type="entry name" value="glgA"/>
    <property type="match status" value="1"/>
</dbReference>
<dbReference type="NCBIfam" id="NF001898">
    <property type="entry name" value="PRK00654.1-1"/>
    <property type="match status" value="1"/>
</dbReference>
<evidence type="ECO:0000259" key="8">
    <source>
        <dbReference type="Pfam" id="PF00534"/>
    </source>
</evidence>
<evidence type="ECO:0000256" key="2">
    <source>
        <dbReference type="ARBA" id="ARBA00002764"/>
    </source>
</evidence>
<keyword evidence="6 7" id="KW-0320">Glycogen biosynthesis</keyword>
<evidence type="ECO:0000256" key="4">
    <source>
        <dbReference type="ARBA" id="ARBA00022676"/>
    </source>
</evidence>
<evidence type="ECO:0000256" key="6">
    <source>
        <dbReference type="ARBA" id="ARBA00023056"/>
    </source>
</evidence>
<keyword evidence="5 7" id="KW-0808">Transferase</keyword>
<evidence type="ECO:0000256" key="7">
    <source>
        <dbReference type="HAMAP-Rule" id="MF_00484"/>
    </source>
</evidence>
<organism evidence="10 11">
    <name type="scientific">Lucifera butyrica</name>
    <dbReference type="NCBI Taxonomy" id="1351585"/>
    <lineage>
        <taxon>Bacteria</taxon>
        <taxon>Bacillati</taxon>
        <taxon>Bacillota</taxon>
        <taxon>Negativicutes</taxon>
        <taxon>Veillonellales</taxon>
        <taxon>Veillonellaceae</taxon>
        <taxon>Lucifera</taxon>
    </lineage>
</organism>
<evidence type="ECO:0000259" key="9">
    <source>
        <dbReference type="Pfam" id="PF08323"/>
    </source>
</evidence>
<dbReference type="RefSeq" id="WP_122626036.1">
    <property type="nucleotide sequence ID" value="NZ_UPPP01000052.1"/>
</dbReference>
<feature type="binding site" evidence="7">
    <location>
        <position position="15"/>
    </location>
    <ligand>
        <name>ADP-alpha-D-glucose</name>
        <dbReference type="ChEBI" id="CHEBI:57498"/>
    </ligand>
</feature>
<evidence type="ECO:0000256" key="3">
    <source>
        <dbReference type="ARBA" id="ARBA00010281"/>
    </source>
</evidence>
<dbReference type="AlphaFoldDB" id="A0A498R124"/>
<evidence type="ECO:0000313" key="11">
    <source>
        <dbReference type="Proteomes" id="UP000277811"/>
    </source>
</evidence>
<sequence>MKILFVAAEAVPFIKTGGLGDVAGSLPKELKRQGVDVRVILPKYADIPARFREQMIFIRDFDVYVGWRKQFCAVQELVHDGVTFYFVDNEYYFKRPGIYGFYDEAERYAYFTRAVLEALPKLDFRPDIIHAHDWHAGMVSVFLNTHYQHIPFYQNIKTVFTIHNLAYQGIFPAVVLEDILGLGMDYFTNDKLEFNGNVNFMKGGIIYSDIVTTVSKTYAEEIQRPYFGENLDGLLRARNNSLYGIVNGIDYNEYDPATDPLIASPYSWRATRKRQENKLKLQEFLGLPVRRDVPMLAMVSRLVSAKGLDLIERVLEEILSMDLQLVVLGTGEERYHHLFSWAQSKYPDKVSANLKFDNTLAHQIYAASDLFLMPSKFEPCGIGQIIAMRYGSLPVVRETGGLKDTVQPYNEITGEGTGFRFANYNAHELLYTVQRAVGLYADKKLWHNIMKNAMLSDYSWRQSVMQYRDLYEQLTVKKDLLLTEQDSAEILAKEVE</sequence>
<dbReference type="OrthoDB" id="9808590at2"/>
<evidence type="ECO:0000256" key="5">
    <source>
        <dbReference type="ARBA" id="ARBA00022679"/>
    </source>
</evidence>
<dbReference type="Pfam" id="PF00534">
    <property type="entry name" value="Glycos_transf_1"/>
    <property type="match status" value="1"/>
</dbReference>
<dbReference type="EC" id="2.4.1.21" evidence="7"/>
<dbReference type="CDD" id="cd03791">
    <property type="entry name" value="GT5_Glycogen_synthase_DULL1-like"/>
    <property type="match status" value="1"/>
</dbReference>
<dbReference type="NCBIfam" id="NF001899">
    <property type="entry name" value="PRK00654.1-2"/>
    <property type="match status" value="1"/>
</dbReference>
<keyword evidence="11" id="KW-1185">Reference proteome</keyword>
<dbReference type="EMBL" id="UPPP01000052">
    <property type="protein sequence ID" value="VBB05021.1"/>
    <property type="molecule type" value="Genomic_DNA"/>
</dbReference>
<dbReference type="UniPathway" id="UPA00164"/>
<dbReference type="SUPFAM" id="SSF53756">
    <property type="entry name" value="UDP-Glycosyltransferase/glycogen phosphorylase"/>
    <property type="match status" value="1"/>
</dbReference>
<dbReference type="Proteomes" id="UP000277811">
    <property type="component" value="Unassembled WGS sequence"/>
</dbReference>